<evidence type="ECO:0000313" key="5">
    <source>
        <dbReference type="Proteomes" id="UP001602245"/>
    </source>
</evidence>
<dbReference type="EMBL" id="JBIAZU010000003">
    <property type="protein sequence ID" value="MFF5291759.1"/>
    <property type="molecule type" value="Genomic_DNA"/>
</dbReference>
<keyword evidence="5" id="KW-1185">Reference proteome</keyword>
<name>A0ABW6WEN1_9ACTN</name>
<evidence type="ECO:0000256" key="1">
    <source>
        <dbReference type="SAM" id="Coils"/>
    </source>
</evidence>
<evidence type="ECO:0000259" key="3">
    <source>
        <dbReference type="Pfam" id="PF26571"/>
    </source>
</evidence>
<dbReference type="Gene3D" id="6.10.250.3150">
    <property type="match status" value="1"/>
</dbReference>
<feature type="signal peptide" evidence="2">
    <location>
        <begin position="1"/>
        <end position="33"/>
    </location>
</feature>
<protein>
    <submittedName>
        <fullName evidence="4">Coiled-coil domain-containing protein</fullName>
    </submittedName>
</protein>
<feature type="domain" description="ARB-07466-like C-terminal" evidence="3">
    <location>
        <begin position="221"/>
        <end position="328"/>
    </location>
</feature>
<dbReference type="InterPro" id="IPR058593">
    <property type="entry name" value="ARB_07466-like_C"/>
</dbReference>
<sequence length="337" mass="35922">MAAVFLRRLSAIVALLVAVSVLWVGGVSSPAMADPDEGGSKTLTDALESAAKGQADAIQKLNASKKRQTQLQATVKQAQAEAKSLKGQVGQIANRSYRLGRTSTMSMLLNSTSPDSFLERIQQIDMLAQLDGQILQQYRDDLAKATAAKAAVDKEIVEQQKQVTALTKKKREAEVALGSVGGGGAAGGFVSVNSPLAQPAPRNSDGSWPKESCTVNDPTTTGCITPRTLHAMQQAKAAGFTHYVACFRHQDSGEHPKGRACDFAAHSTGFLDEAATGADKTYGNNLAAYFVKNADRLGIMYVIWYRQIWMPGTGWKAYSASGGPSVVHTNHVHLSML</sequence>
<dbReference type="Proteomes" id="UP001602245">
    <property type="component" value="Unassembled WGS sequence"/>
</dbReference>
<reference evidence="4 5" key="1">
    <citation type="submission" date="2024-10" db="EMBL/GenBank/DDBJ databases">
        <title>The Natural Products Discovery Center: Release of the First 8490 Sequenced Strains for Exploring Actinobacteria Biosynthetic Diversity.</title>
        <authorList>
            <person name="Kalkreuter E."/>
            <person name="Kautsar S.A."/>
            <person name="Yang D."/>
            <person name="Bader C.D."/>
            <person name="Teijaro C.N."/>
            <person name="Fluegel L."/>
            <person name="Davis C.M."/>
            <person name="Simpson J.R."/>
            <person name="Lauterbach L."/>
            <person name="Steele A.D."/>
            <person name="Gui C."/>
            <person name="Meng S."/>
            <person name="Li G."/>
            <person name="Viehrig K."/>
            <person name="Ye F."/>
            <person name="Su P."/>
            <person name="Kiefer A.F."/>
            <person name="Nichols A."/>
            <person name="Cepeda A.J."/>
            <person name="Yan W."/>
            <person name="Fan B."/>
            <person name="Jiang Y."/>
            <person name="Adhikari A."/>
            <person name="Zheng C.-J."/>
            <person name="Schuster L."/>
            <person name="Cowan T.M."/>
            <person name="Smanski M.J."/>
            <person name="Chevrette M.G."/>
            <person name="De Carvalho L.P.S."/>
            <person name="Shen B."/>
        </authorList>
    </citation>
    <scope>NUCLEOTIDE SEQUENCE [LARGE SCALE GENOMIC DNA]</scope>
    <source>
        <strain evidence="4 5">NPDC000087</strain>
    </source>
</reference>
<evidence type="ECO:0000256" key="2">
    <source>
        <dbReference type="SAM" id="SignalP"/>
    </source>
</evidence>
<evidence type="ECO:0000313" key="4">
    <source>
        <dbReference type="EMBL" id="MFF5291759.1"/>
    </source>
</evidence>
<organism evidence="4 5">
    <name type="scientific">Paractinoplanes globisporus</name>
    <dbReference type="NCBI Taxonomy" id="113565"/>
    <lineage>
        <taxon>Bacteria</taxon>
        <taxon>Bacillati</taxon>
        <taxon>Actinomycetota</taxon>
        <taxon>Actinomycetes</taxon>
        <taxon>Micromonosporales</taxon>
        <taxon>Micromonosporaceae</taxon>
        <taxon>Paractinoplanes</taxon>
    </lineage>
</organism>
<dbReference type="RefSeq" id="WP_020511628.1">
    <property type="nucleotide sequence ID" value="NZ_JBIAZU010000003.1"/>
</dbReference>
<accession>A0ABW6WEN1</accession>
<feature type="chain" id="PRO_5045616432" evidence="2">
    <location>
        <begin position="34"/>
        <end position="337"/>
    </location>
</feature>
<gene>
    <name evidence="4" type="ORF">ACFY35_20150</name>
</gene>
<comment type="caution">
    <text evidence="4">The sequence shown here is derived from an EMBL/GenBank/DDBJ whole genome shotgun (WGS) entry which is preliminary data.</text>
</comment>
<feature type="coiled-coil region" evidence="1">
    <location>
        <begin position="135"/>
        <end position="176"/>
    </location>
</feature>
<proteinExistence type="predicted"/>
<dbReference type="Pfam" id="PF26571">
    <property type="entry name" value="VldE"/>
    <property type="match status" value="1"/>
</dbReference>
<feature type="coiled-coil region" evidence="1">
    <location>
        <begin position="61"/>
        <end position="95"/>
    </location>
</feature>
<keyword evidence="1" id="KW-0175">Coiled coil</keyword>
<keyword evidence="2" id="KW-0732">Signal</keyword>